<comment type="caution">
    <text evidence="1">The sequence shown here is derived from an EMBL/GenBank/DDBJ whole genome shotgun (WGS) entry which is preliminary data.</text>
</comment>
<accession>A0AAD3SNS2</accession>
<organism evidence="1 2">
    <name type="scientific">Nepenthes gracilis</name>
    <name type="common">Slender pitcher plant</name>
    <dbReference type="NCBI Taxonomy" id="150966"/>
    <lineage>
        <taxon>Eukaryota</taxon>
        <taxon>Viridiplantae</taxon>
        <taxon>Streptophyta</taxon>
        <taxon>Embryophyta</taxon>
        <taxon>Tracheophyta</taxon>
        <taxon>Spermatophyta</taxon>
        <taxon>Magnoliopsida</taxon>
        <taxon>eudicotyledons</taxon>
        <taxon>Gunneridae</taxon>
        <taxon>Pentapetalae</taxon>
        <taxon>Caryophyllales</taxon>
        <taxon>Nepenthaceae</taxon>
        <taxon>Nepenthes</taxon>
    </lineage>
</organism>
<evidence type="ECO:0000313" key="1">
    <source>
        <dbReference type="EMBL" id="GMH15243.1"/>
    </source>
</evidence>
<dbReference type="AlphaFoldDB" id="A0AAD3SNS2"/>
<reference evidence="1" key="1">
    <citation type="submission" date="2023-05" db="EMBL/GenBank/DDBJ databases">
        <title>Nepenthes gracilis genome sequencing.</title>
        <authorList>
            <person name="Fukushima K."/>
        </authorList>
    </citation>
    <scope>NUCLEOTIDE SEQUENCE</scope>
    <source>
        <strain evidence="1">SING2019-196</strain>
    </source>
</reference>
<protein>
    <submittedName>
        <fullName evidence="1">Uncharacterized protein</fullName>
    </submittedName>
</protein>
<name>A0AAD3SNS2_NEPGR</name>
<dbReference type="Proteomes" id="UP001279734">
    <property type="component" value="Unassembled WGS sequence"/>
</dbReference>
<keyword evidence="2" id="KW-1185">Reference proteome</keyword>
<sequence length="72" mass="7920">MNACVMLHEDGDPVAIRLSQQSRSPPRRVKLSCVSDQIDPGGNDINSVHSLSRNKLDDEVYHMEQASMIGAV</sequence>
<proteinExistence type="predicted"/>
<gene>
    <name evidence="1" type="ORF">Nepgr_017084</name>
</gene>
<evidence type="ECO:0000313" key="2">
    <source>
        <dbReference type="Proteomes" id="UP001279734"/>
    </source>
</evidence>
<dbReference type="EMBL" id="BSYO01000015">
    <property type="protein sequence ID" value="GMH15243.1"/>
    <property type="molecule type" value="Genomic_DNA"/>
</dbReference>